<keyword evidence="5" id="KW-0067">ATP-binding</keyword>
<proteinExistence type="inferred from homology"/>
<evidence type="ECO:0000259" key="10">
    <source>
        <dbReference type="PROSITE" id="PS50011"/>
    </source>
</evidence>
<evidence type="ECO:0000256" key="2">
    <source>
        <dbReference type="ARBA" id="ARBA00022679"/>
    </source>
</evidence>
<keyword evidence="8" id="KW-0175">Coiled coil</keyword>
<dbReference type="InterPro" id="IPR000719">
    <property type="entry name" value="Prot_kinase_dom"/>
</dbReference>
<dbReference type="GO" id="GO:0006508">
    <property type="term" value="P:proteolysis"/>
    <property type="evidence" value="ECO:0007669"/>
    <property type="project" value="InterPro"/>
</dbReference>
<dbReference type="Pfam" id="PF00069">
    <property type="entry name" value="Pkinase"/>
    <property type="match status" value="2"/>
</dbReference>
<evidence type="ECO:0000256" key="5">
    <source>
        <dbReference type="ARBA" id="ARBA00022840"/>
    </source>
</evidence>
<dbReference type="PROSITE" id="PS50208">
    <property type="entry name" value="CASPASE_P20"/>
    <property type="match status" value="1"/>
</dbReference>
<feature type="domain" description="Protein kinase" evidence="10">
    <location>
        <begin position="387"/>
        <end position="675"/>
    </location>
</feature>
<accession>A0A914CDM7</accession>
<dbReference type="InterPro" id="IPR001309">
    <property type="entry name" value="Pept_C14_p20"/>
</dbReference>
<evidence type="ECO:0000313" key="13">
    <source>
        <dbReference type="WBParaSite" id="ACRNAN_Path_939.g3611.t1"/>
    </source>
</evidence>
<dbReference type="GO" id="GO:0004708">
    <property type="term" value="F:MAP kinase kinase activity"/>
    <property type="evidence" value="ECO:0007669"/>
    <property type="project" value="UniProtKB-EC"/>
</dbReference>
<dbReference type="PROSITE" id="PS50011">
    <property type="entry name" value="PROTEIN_KINASE_DOM"/>
    <property type="match status" value="2"/>
</dbReference>
<dbReference type="Proteomes" id="UP000887540">
    <property type="component" value="Unplaced"/>
</dbReference>
<dbReference type="AlphaFoldDB" id="A0A914CDM7"/>
<feature type="compositionally biased region" description="Pro residues" evidence="9">
    <location>
        <begin position="949"/>
        <end position="959"/>
    </location>
</feature>
<dbReference type="SUPFAM" id="SSF52129">
    <property type="entry name" value="Caspase-like"/>
    <property type="match status" value="1"/>
</dbReference>
<dbReference type="SMART" id="SM00115">
    <property type="entry name" value="CASc"/>
    <property type="match status" value="1"/>
</dbReference>
<dbReference type="GO" id="GO:0004197">
    <property type="term" value="F:cysteine-type endopeptidase activity"/>
    <property type="evidence" value="ECO:0007669"/>
    <property type="project" value="InterPro"/>
</dbReference>
<organism evidence="12 13">
    <name type="scientific">Acrobeloides nanus</name>
    <dbReference type="NCBI Taxonomy" id="290746"/>
    <lineage>
        <taxon>Eukaryota</taxon>
        <taxon>Metazoa</taxon>
        <taxon>Ecdysozoa</taxon>
        <taxon>Nematoda</taxon>
        <taxon>Chromadorea</taxon>
        <taxon>Rhabditida</taxon>
        <taxon>Tylenchina</taxon>
        <taxon>Cephalobomorpha</taxon>
        <taxon>Cephaloboidea</taxon>
        <taxon>Cephalobidae</taxon>
        <taxon>Acrobeloides</taxon>
    </lineage>
</organism>
<feature type="domain" description="Protein kinase" evidence="10">
    <location>
        <begin position="43"/>
        <end position="330"/>
    </location>
</feature>
<dbReference type="PANTHER" id="PTHR48013">
    <property type="entry name" value="DUAL SPECIFICITY MITOGEN-ACTIVATED PROTEIN KINASE KINASE 5-RELATED"/>
    <property type="match status" value="1"/>
</dbReference>
<keyword evidence="12" id="KW-1185">Reference proteome</keyword>
<dbReference type="InterPro" id="IPR015917">
    <property type="entry name" value="Pept_C14A"/>
</dbReference>
<keyword evidence="2" id="KW-0808">Transferase</keyword>
<dbReference type="GO" id="GO:0005524">
    <property type="term" value="F:ATP binding"/>
    <property type="evidence" value="ECO:0007669"/>
    <property type="project" value="UniProtKB-KW"/>
</dbReference>
<dbReference type="GO" id="GO:0051403">
    <property type="term" value="P:stress-activated MAPK cascade"/>
    <property type="evidence" value="ECO:0007669"/>
    <property type="project" value="TreeGrafter"/>
</dbReference>
<keyword evidence="3" id="KW-0547">Nucleotide-binding</keyword>
<dbReference type="Gene3D" id="3.30.200.20">
    <property type="entry name" value="Phosphorylase Kinase, domain 1"/>
    <property type="match status" value="1"/>
</dbReference>
<dbReference type="InterPro" id="IPR029030">
    <property type="entry name" value="Caspase-like_dom_sf"/>
</dbReference>
<feature type="coiled-coil region" evidence="8">
    <location>
        <begin position="78"/>
        <end position="105"/>
    </location>
</feature>
<dbReference type="WBParaSite" id="ACRNAN_Path_939.g3611.t1">
    <property type="protein sequence ID" value="ACRNAN_Path_939.g3611.t1"/>
    <property type="gene ID" value="ACRNAN_Path_939.g3611"/>
</dbReference>
<dbReference type="Gene3D" id="3.40.50.1460">
    <property type="match status" value="1"/>
</dbReference>
<dbReference type="PRINTS" id="PR00376">
    <property type="entry name" value="IL1BCENZYME"/>
</dbReference>
<dbReference type="PROSITE" id="PS00108">
    <property type="entry name" value="PROTEIN_KINASE_ST"/>
    <property type="match status" value="1"/>
</dbReference>
<evidence type="ECO:0000259" key="11">
    <source>
        <dbReference type="PROSITE" id="PS50208"/>
    </source>
</evidence>
<keyword evidence="4" id="KW-0418">Kinase</keyword>
<feature type="domain" description="Caspase family p20" evidence="11">
    <location>
        <begin position="795"/>
        <end position="908"/>
    </location>
</feature>
<evidence type="ECO:0000256" key="8">
    <source>
        <dbReference type="SAM" id="Coils"/>
    </source>
</evidence>
<evidence type="ECO:0000313" key="12">
    <source>
        <dbReference type="Proteomes" id="UP000887540"/>
    </source>
</evidence>
<comment type="similarity">
    <text evidence="6">Belongs to the protein kinase superfamily. STE Ser/Thr protein kinase family. MAP kinase kinase subfamily.</text>
</comment>
<feature type="region of interest" description="Disordered" evidence="9">
    <location>
        <begin position="939"/>
        <end position="959"/>
    </location>
</feature>
<dbReference type="PANTHER" id="PTHR48013:SF28">
    <property type="entry name" value="DUAL SPECIFICITY MITOGEN-ACTIVATED PROTEIN KINASE KINASE SEK-1"/>
    <property type="match status" value="1"/>
</dbReference>
<sequence>MHQNKPSQEKYYEDLSVNPSYKNIVNVLSFDNRTVDRPFDPAALKEIEILNSSIHVVKKCQYGPSNFEFAIKYTPIRQDRFETNNEANKKKLENLLNELKGFKNLINHENIVKFYGLCIDKEHVLVCMELMDFSLRDFYITFHDAQKPFPEDLVGYIVKTMIQALLKCQEHGLNHRMVKPSNIFFNGVKGEIKLGDYGEGRILHDSMSSTFSGTLCYWAPERFSLEYKHDDSNYNIGCNIWSLGITLIEIILGEFPYKDHKGRITENIVLLQKQIGELQSKNLENHLGQMSIADSVKEFIRKCLVTSIKERTYDMIAGTEFYTSIKQPYNEVVKKYAEQYEYVKKALEKEKELEQDLSKLKVEPKTSDTDPKKVFEQESFSFNVANVKEVKKIYTQRRSEVFEGLYELDDRKLAIKRLFFKSHENPQKKKDRFIYEIQVIKKLNNKSPFLTYIYEYEIKDKHGNLYMELMNMNLKELYLAVHKSVEKFPEQLLRCITVSTVNALSYCHAKNIIHCDVKPTNVLINQHGKIKLTDFDSAIDLDNSDKYDRIGGTMAYWAPDLFAIDKEGLRLDPRRDIWSLGITLAEALLGRLPYLDNEEPVPQGYETIKYLNKIIGDNNFLDVGFTLEGFRDESIFYGKFARLEYNETIIQFLSACLRIIEEIPSLTKLQTTDFYQACPKNSDEIYKITRNHIQETQFFRPPVNSTVQPAPSSSTQIAAPLSAATKDENKNADLPTHIRCENLLFLTRKALAKFSDFRKLLKDEEKFDYYAKKAREFYTEKLYDEMKVYPHFSKPKGLAIIINEIDWAPDSEKKRDGSEKDAKNLEILFRELGYEIYQQKTLENLTKKEMLYHLKAFATDVRHKDGKSCIVVIMAHGNEDVVCDTKGNRILINHEIKPLFNGENAEGLFIGNHDDGVNFDDQAEIQKLKNSLASKQQIDGACFGKPKNPDPSPKNPSSE</sequence>
<evidence type="ECO:0000256" key="3">
    <source>
        <dbReference type="ARBA" id="ARBA00022741"/>
    </source>
</evidence>
<dbReference type="InterPro" id="IPR011600">
    <property type="entry name" value="Pept_C14_caspase"/>
</dbReference>
<dbReference type="InterPro" id="IPR011009">
    <property type="entry name" value="Kinase-like_dom_sf"/>
</dbReference>
<name>A0A914CDM7_9BILA</name>
<evidence type="ECO:0000256" key="4">
    <source>
        <dbReference type="ARBA" id="ARBA00022777"/>
    </source>
</evidence>
<evidence type="ECO:0000256" key="7">
    <source>
        <dbReference type="ARBA" id="ARBA00038999"/>
    </source>
</evidence>
<dbReference type="EC" id="2.7.12.2" evidence="7"/>
<dbReference type="SUPFAM" id="SSF56112">
    <property type="entry name" value="Protein kinase-like (PK-like)"/>
    <property type="match status" value="2"/>
</dbReference>
<dbReference type="Pfam" id="PF00656">
    <property type="entry name" value="Peptidase_C14"/>
    <property type="match status" value="1"/>
</dbReference>
<dbReference type="InterPro" id="IPR008271">
    <property type="entry name" value="Ser/Thr_kinase_AS"/>
</dbReference>
<comment type="similarity">
    <text evidence="1">Belongs to the peptidase C14A family.</text>
</comment>
<evidence type="ECO:0000256" key="9">
    <source>
        <dbReference type="SAM" id="MobiDB-lite"/>
    </source>
</evidence>
<dbReference type="Gene3D" id="1.10.510.10">
    <property type="entry name" value="Transferase(Phosphotransferase) domain 1"/>
    <property type="match status" value="2"/>
</dbReference>
<dbReference type="SMART" id="SM00220">
    <property type="entry name" value="S_TKc"/>
    <property type="match status" value="2"/>
</dbReference>
<reference evidence="13" key="1">
    <citation type="submission" date="2022-11" db="UniProtKB">
        <authorList>
            <consortium name="WormBaseParasite"/>
        </authorList>
    </citation>
    <scope>IDENTIFICATION</scope>
</reference>
<evidence type="ECO:0000256" key="1">
    <source>
        <dbReference type="ARBA" id="ARBA00010134"/>
    </source>
</evidence>
<evidence type="ECO:0000256" key="6">
    <source>
        <dbReference type="ARBA" id="ARBA00038035"/>
    </source>
</evidence>
<protein>
    <recommendedName>
        <fullName evidence="7">mitogen-activated protein kinase kinase</fullName>
        <ecNumber evidence="7">2.7.12.2</ecNumber>
    </recommendedName>
</protein>